<feature type="compositionally biased region" description="Polar residues" evidence="1">
    <location>
        <begin position="28"/>
        <end position="37"/>
    </location>
</feature>
<proteinExistence type="predicted"/>
<accession>A0A8H7ZU85</accession>
<evidence type="ECO:0000256" key="1">
    <source>
        <dbReference type="SAM" id="MobiDB-lite"/>
    </source>
</evidence>
<evidence type="ECO:0000313" key="2">
    <source>
        <dbReference type="EMBL" id="KAG5459405.1"/>
    </source>
</evidence>
<dbReference type="Pfam" id="PF15478">
    <property type="entry name" value="LKAAEAR"/>
    <property type="match status" value="1"/>
</dbReference>
<evidence type="ECO:0000313" key="3">
    <source>
        <dbReference type="Proteomes" id="UP000673691"/>
    </source>
</evidence>
<reference evidence="2 3" key="1">
    <citation type="journal article" name="Sci. Rep.">
        <title>Genome-scale phylogenetic analyses confirm Olpidium as the closest living zoosporic fungus to the non-flagellated, terrestrial fungi.</title>
        <authorList>
            <person name="Chang Y."/>
            <person name="Rochon D."/>
            <person name="Sekimoto S."/>
            <person name="Wang Y."/>
            <person name="Chovatia M."/>
            <person name="Sandor L."/>
            <person name="Salamov A."/>
            <person name="Grigoriev I.V."/>
            <person name="Stajich J.E."/>
            <person name="Spatafora J.W."/>
        </authorList>
    </citation>
    <scope>NUCLEOTIDE SEQUENCE [LARGE SCALE GENOMIC DNA]</scope>
    <source>
        <strain evidence="2">S191</strain>
    </source>
</reference>
<protein>
    <submittedName>
        <fullName evidence="2">Uncharacterized protein</fullName>
    </submittedName>
</protein>
<organism evidence="2 3">
    <name type="scientific">Olpidium bornovanus</name>
    <dbReference type="NCBI Taxonomy" id="278681"/>
    <lineage>
        <taxon>Eukaryota</taxon>
        <taxon>Fungi</taxon>
        <taxon>Fungi incertae sedis</taxon>
        <taxon>Olpidiomycota</taxon>
        <taxon>Olpidiomycotina</taxon>
        <taxon>Olpidiomycetes</taxon>
        <taxon>Olpidiales</taxon>
        <taxon>Olpidiaceae</taxon>
        <taxon>Olpidium</taxon>
    </lineage>
</organism>
<name>A0A8H7ZU85_9FUNG</name>
<feature type="compositionally biased region" description="Low complexity" evidence="1">
    <location>
        <begin position="76"/>
        <end position="91"/>
    </location>
</feature>
<gene>
    <name evidence="2" type="ORF">BJ554DRAFT_193</name>
</gene>
<dbReference type="EMBL" id="JAEFCI010006886">
    <property type="protein sequence ID" value="KAG5459405.1"/>
    <property type="molecule type" value="Genomic_DNA"/>
</dbReference>
<sequence>MANETSLPPINGKKAAGVRQTQQQQRQPTGSSASLAATSKLPAIGKLDRRPAQVSDETSGGTAAAAAAECSTPLSAPQSAPKQPAAAARDAAGGGAEPGATRSARLAELYANAMTYNRARVPKQRWWSMSPSERAKYLVYEKPDPAVKSFTEEAARRVRATTRALQQQWRAEHPDGWPPIPPKVRFYEGAAQVANWQGPDAARQRLVEKERRRMQRKERELQILVDGQPNSIEAIRLMEFCAPSVKRQRPPPIPQLGENEQQRITEILENGIEC</sequence>
<dbReference type="Proteomes" id="UP000673691">
    <property type="component" value="Unassembled WGS sequence"/>
</dbReference>
<feature type="region of interest" description="Disordered" evidence="1">
    <location>
        <begin position="1"/>
        <end position="100"/>
    </location>
</feature>
<dbReference type="AlphaFoldDB" id="A0A8H7ZU85"/>
<dbReference type="InterPro" id="IPR029152">
    <property type="entry name" value="LKAAEAR1"/>
</dbReference>
<keyword evidence="3" id="KW-1185">Reference proteome</keyword>
<comment type="caution">
    <text evidence="2">The sequence shown here is derived from an EMBL/GenBank/DDBJ whole genome shotgun (WGS) entry which is preliminary data.</text>
</comment>